<reference evidence="1" key="1">
    <citation type="submission" date="2022-04" db="EMBL/GenBank/DDBJ databases">
        <title>Genome of the entomopathogenic fungus Entomophthora muscae.</title>
        <authorList>
            <person name="Elya C."/>
            <person name="Lovett B.R."/>
            <person name="Lee E."/>
            <person name="Macias A.M."/>
            <person name="Hajek A.E."/>
            <person name="De Bivort B.L."/>
            <person name="Kasson M.T."/>
            <person name="De Fine Licht H.H."/>
            <person name="Stajich J.E."/>
        </authorList>
    </citation>
    <scope>NUCLEOTIDE SEQUENCE</scope>
    <source>
        <strain evidence="1">Berkeley</strain>
    </source>
</reference>
<name>A0ACC2UK66_9FUNG</name>
<sequence length="120" mass="13546">MVCCGSFINRLCGAMRELEAQLAEVRSEVQEGRFRCSQAQFSALQVPHADLERAPLSVSQLALPTRMIPSHPPQDDKACHLYLWSLLPQKKLLVLTAQSLLQEHHNRTSLRTTNETLLLL</sequence>
<dbReference type="Proteomes" id="UP001165960">
    <property type="component" value="Unassembled WGS sequence"/>
</dbReference>
<gene>
    <name evidence="1" type="ORF">DSO57_1033476</name>
</gene>
<accession>A0ACC2UK66</accession>
<evidence type="ECO:0000313" key="2">
    <source>
        <dbReference type="Proteomes" id="UP001165960"/>
    </source>
</evidence>
<comment type="caution">
    <text evidence="1">The sequence shown here is derived from an EMBL/GenBank/DDBJ whole genome shotgun (WGS) entry which is preliminary data.</text>
</comment>
<keyword evidence="2" id="KW-1185">Reference proteome</keyword>
<dbReference type="EMBL" id="QTSX02000264">
    <property type="protein sequence ID" value="KAJ9087428.1"/>
    <property type="molecule type" value="Genomic_DNA"/>
</dbReference>
<evidence type="ECO:0000313" key="1">
    <source>
        <dbReference type="EMBL" id="KAJ9087428.1"/>
    </source>
</evidence>
<proteinExistence type="predicted"/>
<protein>
    <submittedName>
        <fullName evidence="1">Uncharacterized protein</fullName>
    </submittedName>
</protein>
<organism evidence="1 2">
    <name type="scientific">Entomophthora muscae</name>
    <dbReference type="NCBI Taxonomy" id="34485"/>
    <lineage>
        <taxon>Eukaryota</taxon>
        <taxon>Fungi</taxon>
        <taxon>Fungi incertae sedis</taxon>
        <taxon>Zoopagomycota</taxon>
        <taxon>Entomophthoromycotina</taxon>
        <taxon>Entomophthoromycetes</taxon>
        <taxon>Entomophthorales</taxon>
        <taxon>Entomophthoraceae</taxon>
        <taxon>Entomophthora</taxon>
    </lineage>
</organism>